<gene>
    <name evidence="1" type="ORF">CSKR_112210</name>
</gene>
<evidence type="ECO:0000313" key="1">
    <source>
        <dbReference type="EMBL" id="KAG5446481.1"/>
    </source>
</evidence>
<evidence type="ECO:0000313" key="2">
    <source>
        <dbReference type="Proteomes" id="UP000286415"/>
    </source>
</evidence>
<accession>A0A419PI15</accession>
<protein>
    <submittedName>
        <fullName evidence="1">Uncharacterized protein</fullName>
    </submittedName>
</protein>
<organism evidence="1 2">
    <name type="scientific">Clonorchis sinensis</name>
    <name type="common">Chinese liver fluke</name>
    <dbReference type="NCBI Taxonomy" id="79923"/>
    <lineage>
        <taxon>Eukaryota</taxon>
        <taxon>Metazoa</taxon>
        <taxon>Spiralia</taxon>
        <taxon>Lophotrochozoa</taxon>
        <taxon>Platyhelminthes</taxon>
        <taxon>Trematoda</taxon>
        <taxon>Digenea</taxon>
        <taxon>Opisthorchiida</taxon>
        <taxon>Opisthorchiata</taxon>
        <taxon>Opisthorchiidae</taxon>
        <taxon>Clonorchis</taxon>
    </lineage>
</organism>
<sequence>MALCSTTQHSPSLLLEIQIKRREIRVLNQSLGLKSLTTRQRCLAGNASALPFLRKKSPHVPTPNLEDQGTVFVRPLAID</sequence>
<proteinExistence type="predicted"/>
<keyword evidence="2" id="KW-1185">Reference proteome</keyword>
<name>A0A419PI15_CLOSI</name>
<dbReference type="Proteomes" id="UP000286415">
    <property type="component" value="Unassembled WGS sequence"/>
</dbReference>
<dbReference type="InParanoid" id="A0A419PI15"/>
<dbReference type="EMBL" id="NIRI02000056">
    <property type="protein sequence ID" value="KAG5446481.1"/>
    <property type="molecule type" value="Genomic_DNA"/>
</dbReference>
<comment type="caution">
    <text evidence="1">The sequence shown here is derived from an EMBL/GenBank/DDBJ whole genome shotgun (WGS) entry which is preliminary data.</text>
</comment>
<dbReference type="AlphaFoldDB" id="A0A419PI15"/>
<reference evidence="1 2" key="1">
    <citation type="journal article" date="2018" name="Biotechnol. Adv.">
        <title>Improved genomic resources and new bioinformatic workflow for the carcinogenic parasite Clonorchis sinensis: Biotechnological implications.</title>
        <authorList>
            <person name="Wang D."/>
            <person name="Korhonen P.K."/>
            <person name="Gasser R.B."/>
            <person name="Young N.D."/>
        </authorList>
    </citation>
    <scope>NUCLEOTIDE SEQUENCE [LARGE SCALE GENOMIC DNA]</scope>
    <source>
        <strain evidence="1">Cs-k2</strain>
    </source>
</reference>
<reference evidence="1 2" key="2">
    <citation type="journal article" date="2021" name="Genomics">
        <title>High-quality reference genome for Clonorchis sinensis.</title>
        <authorList>
            <person name="Young N.D."/>
            <person name="Stroehlein A.J."/>
            <person name="Kinkar L."/>
            <person name="Wang T."/>
            <person name="Sohn W.M."/>
            <person name="Chang B.C.H."/>
            <person name="Kaur P."/>
            <person name="Weisz D."/>
            <person name="Dudchenko O."/>
            <person name="Aiden E.L."/>
            <person name="Korhonen P.K."/>
            <person name="Gasser R.B."/>
        </authorList>
    </citation>
    <scope>NUCLEOTIDE SEQUENCE [LARGE SCALE GENOMIC DNA]</scope>
    <source>
        <strain evidence="1">Cs-k2</strain>
    </source>
</reference>